<organism evidence="3 4">
    <name type="scientific">Pantoea stewartii subsp. stewartii DC283</name>
    <dbReference type="NCBI Taxonomy" id="660596"/>
    <lineage>
        <taxon>Bacteria</taxon>
        <taxon>Pseudomonadati</taxon>
        <taxon>Pseudomonadota</taxon>
        <taxon>Gammaproteobacteria</taxon>
        <taxon>Enterobacterales</taxon>
        <taxon>Erwiniaceae</taxon>
        <taxon>Pantoea</taxon>
    </lineage>
</organism>
<dbReference type="STRING" id="660596.DSJ_20015"/>
<evidence type="ECO:0000313" key="4">
    <source>
        <dbReference type="Proteomes" id="UP000005050"/>
    </source>
</evidence>
<reference evidence="3 4" key="1">
    <citation type="journal article" date="2012" name="Mol. Microbiol.">
        <title>The genetic and structural basis of two distinct terminal side branch residues in stewartan and amylovoran exopolysaccharides and their potential role in host adaptation.</title>
        <authorList>
            <person name="Wang X."/>
            <person name="Yang F."/>
            <person name="von Bodman S.B."/>
        </authorList>
    </citation>
    <scope>NUCLEOTIDE SEQUENCE [LARGE SCALE GENOMIC DNA]</scope>
    <source>
        <strain evidence="3 4">DC283</strain>
    </source>
</reference>
<dbReference type="AlphaFoldDB" id="H3R9R6"/>
<sequence length="63" mass="6710">MVKPPRAMVTPGGMPPSPAAYAGRSGGLPPEALLRHATEYGAWCQANAAKLKALEAFFWPEDK</sequence>
<protein>
    <submittedName>
        <fullName evidence="3">Uncharacterized protein</fullName>
    </submittedName>
</protein>
<proteinExistence type="predicted"/>
<accession>H3R9R6</accession>
<dbReference type="EMBL" id="AHIE01000002">
    <property type="protein sequence ID" value="EHU01929.1"/>
    <property type="molecule type" value="Genomic_DNA"/>
</dbReference>
<dbReference type="KEGG" id="pstw:DSJ_20015"/>
<evidence type="ECO:0000313" key="5">
    <source>
        <dbReference type="Proteomes" id="UP000192380"/>
    </source>
</evidence>
<reference evidence="3" key="2">
    <citation type="submission" date="2012-01" db="EMBL/GenBank/DDBJ databases">
        <authorList>
            <person name="Biehl B.S."/>
            <person name="Ding Y."/>
            <person name="Dugan-Rocha S.P."/>
            <person name="Gibbs R.A."/>
            <person name="Glasner J.D."/>
            <person name="Kovar C."/>
            <person name="Muzny D.M."/>
            <person name="Neeno-Eckwall E.C."/>
            <person name="Perna N.T."/>
            <person name="Qin X."/>
            <person name="von Bodman S.B."/>
            <person name="Weinstock G.M."/>
        </authorList>
    </citation>
    <scope>NUCLEOTIDE SEQUENCE</scope>
    <source>
        <strain evidence="3">DC283</strain>
    </source>
</reference>
<dbReference type="Proteomes" id="UP000192380">
    <property type="component" value="Chromosome"/>
</dbReference>
<evidence type="ECO:0000256" key="1">
    <source>
        <dbReference type="SAM" id="MobiDB-lite"/>
    </source>
</evidence>
<dbReference type="EMBL" id="CP017581">
    <property type="protein sequence ID" value="ARF51378.1"/>
    <property type="molecule type" value="Genomic_DNA"/>
</dbReference>
<evidence type="ECO:0000313" key="3">
    <source>
        <dbReference type="EMBL" id="EHU01929.1"/>
    </source>
</evidence>
<name>H3R9R6_PANSE</name>
<reference evidence="2 5" key="3">
    <citation type="submission" date="2016-10" db="EMBL/GenBank/DDBJ databases">
        <title>Complete Genome Assembly of Pantoea stewartii subsp. stewartii DC283, a Corn Pathogen.</title>
        <authorList>
            <person name="Duong D.A."/>
            <person name="Stevens A.M."/>
            <person name="Jensen R.V."/>
        </authorList>
    </citation>
    <scope>NUCLEOTIDE SEQUENCE [LARGE SCALE GENOMIC DNA]</scope>
    <source>
        <strain evidence="2 5">DC283</strain>
    </source>
</reference>
<keyword evidence="5" id="KW-1185">Reference proteome</keyword>
<feature type="region of interest" description="Disordered" evidence="1">
    <location>
        <begin position="1"/>
        <end position="23"/>
    </location>
</feature>
<dbReference type="Proteomes" id="UP000005050">
    <property type="component" value="Unassembled WGS sequence"/>
</dbReference>
<gene>
    <name evidence="3" type="ORF">CKS_0398</name>
    <name evidence="2" type="ORF">DSJ_20015</name>
</gene>
<dbReference type="PATRIC" id="fig|660596.6.peg.635"/>
<evidence type="ECO:0000313" key="2">
    <source>
        <dbReference type="EMBL" id="ARF51378.1"/>
    </source>
</evidence>